<dbReference type="Proteomes" id="UP000430222">
    <property type="component" value="Unassembled WGS sequence"/>
</dbReference>
<reference evidence="3 4" key="1">
    <citation type="submission" date="2019-08" db="EMBL/GenBank/DDBJ databases">
        <title>In-depth cultivation of the pig gut microbiome towards novel bacterial diversity and tailored functional studies.</title>
        <authorList>
            <person name="Wylensek D."/>
            <person name="Hitch T.C.A."/>
            <person name="Clavel T."/>
        </authorList>
    </citation>
    <scope>NUCLEOTIDE SEQUENCE [LARGE SCALE GENOMIC DNA]</scope>
    <source>
        <strain evidence="4">WCA-380-WT-3B3</strain>
    </source>
</reference>
<dbReference type="RefSeq" id="WP_154621438.1">
    <property type="nucleotide sequence ID" value="NZ_VUNL01000014.1"/>
</dbReference>
<dbReference type="PANTHER" id="PTHR43308:SF1">
    <property type="entry name" value="OUTER MEMBRANE PROTEIN ALPHA"/>
    <property type="match status" value="1"/>
</dbReference>
<comment type="caution">
    <text evidence="3">The sequence shown here is derived from an EMBL/GenBank/DDBJ whole genome shotgun (WGS) entry which is preliminary data.</text>
</comment>
<feature type="chain" id="PRO_5026322770" evidence="1">
    <location>
        <begin position="24"/>
        <end position="448"/>
    </location>
</feature>
<sequence>MKKTLVSALTTALVVGAASTTFAAANPFSDVPADHWAYDAVSQLAADGVIEGYGDTTFKGDKNITRYEMAQMIAKAMAKTNVGSSDKALIDKLAAEFSDELNNLGVRVANLEKNADKVKFTGMVRYDYWSTRNDAKNTARPDQKIDHVLFRLYPDAEINDHWHVQARLQGTWTPAKDTASEMKLSYVHAEGNYSNFNVKLGKMPLYSTSDDGLIMDGMFSGAQMTFGNKLKAIVSAGRQDLSADGYDLMAGSVSEYDKVGYVTSDMTVSNLVRAHQNGEKDDVADYQSLQLVETTGKLTAGAGYHRFQSKDFAFFNGYDKTQKEDKADIWTVGGSYAFDKNVALAGYYGENTDADAFEKAGSVQLSYKGASAANKGSWGAFAAYRHLGQNVSFSPTYDDMWEGMKGYSFGASYAPLKHVIASASYTMGKDLATDTDSNILFGRLKLVW</sequence>
<evidence type="ECO:0000259" key="2">
    <source>
        <dbReference type="PROSITE" id="PS51272"/>
    </source>
</evidence>
<dbReference type="AlphaFoldDB" id="A0A6I2UZ85"/>
<evidence type="ECO:0000313" key="3">
    <source>
        <dbReference type="EMBL" id="MSV25675.1"/>
    </source>
</evidence>
<dbReference type="PANTHER" id="PTHR43308">
    <property type="entry name" value="OUTER MEMBRANE PROTEIN ALPHA-RELATED"/>
    <property type="match status" value="1"/>
</dbReference>
<name>A0A6I2UZ85_9FIRM</name>
<dbReference type="Pfam" id="PF00395">
    <property type="entry name" value="SLH"/>
    <property type="match status" value="1"/>
</dbReference>
<dbReference type="PROSITE" id="PS51272">
    <property type="entry name" value="SLH"/>
    <property type="match status" value="1"/>
</dbReference>
<dbReference type="InterPro" id="IPR051465">
    <property type="entry name" value="Cell_Envelope_Struct_Comp"/>
</dbReference>
<keyword evidence="1" id="KW-0732">Signal</keyword>
<feature type="signal peptide" evidence="1">
    <location>
        <begin position="1"/>
        <end position="23"/>
    </location>
</feature>
<evidence type="ECO:0000256" key="1">
    <source>
        <dbReference type="SAM" id="SignalP"/>
    </source>
</evidence>
<gene>
    <name evidence="3" type="ORF">FYJ78_10975</name>
</gene>
<accession>A0A6I2UZ85</accession>
<feature type="domain" description="SLH" evidence="2">
    <location>
        <begin position="24"/>
        <end position="87"/>
    </location>
</feature>
<proteinExistence type="predicted"/>
<dbReference type="EMBL" id="VUNL01000014">
    <property type="protein sequence ID" value="MSV25675.1"/>
    <property type="molecule type" value="Genomic_DNA"/>
</dbReference>
<organism evidence="3 4">
    <name type="scientific">Selenomonas montiformis</name>
    <dbReference type="NCBI Taxonomy" id="2652285"/>
    <lineage>
        <taxon>Bacteria</taxon>
        <taxon>Bacillati</taxon>
        <taxon>Bacillota</taxon>
        <taxon>Negativicutes</taxon>
        <taxon>Selenomonadales</taxon>
        <taxon>Selenomonadaceae</taxon>
        <taxon>Selenomonas</taxon>
    </lineage>
</organism>
<keyword evidence="4" id="KW-1185">Reference proteome</keyword>
<dbReference type="InterPro" id="IPR001119">
    <property type="entry name" value="SLH_dom"/>
</dbReference>
<protein>
    <submittedName>
        <fullName evidence="3">S-layer protein</fullName>
    </submittedName>
</protein>
<evidence type="ECO:0000313" key="4">
    <source>
        <dbReference type="Proteomes" id="UP000430222"/>
    </source>
</evidence>
<dbReference type="SUPFAM" id="SSF56935">
    <property type="entry name" value="Porins"/>
    <property type="match status" value="1"/>
</dbReference>